<protein>
    <recommendedName>
        <fullName evidence="11 13">Glycerol-3-phosphate dehydrogenase [NAD(P)+]</fullName>
        <ecNumber evidence="10 13">1.1.1.94</ecNumber>
    </recommendedName>
    <alternativeName>
        <fullName evidence="13">NAD(P)(+)-dependent glycerol-3-phosphate dehydrogenase</fullName>
    </alternativeName>
    <alternativeName>
        <fullName evidence="12 13">NAD(P)H-dependent dihydroxyacetone-phosphate reductase</fullName>
    </alternativeName>
</protein>
<keyword evidence="6 13" id="KW-0443">Lipid metabolism</keyword>
<feature type="binding site" evidence="13">
    <location>
        <position position="218"/>
    </location>
    <ligand>
        <name>sn-glycerol 3-phosphate</name>
        <dbReference type="ChEBI" id="CHEBI:57597"/>
    </ligand>
</feature>
<feature type="binding site" evidence="13">
    <location>
        <position position="250"/>
    </location>
    <ligand>
        <name>NADPH</name>
        <dbReference type="ChEBI" id="CHEBI:57783"/>
    </ligand>
</feature>
<feature type="binding site" evidence="13">
    <location>
        <position position="365"/>
    </location>
    <ligand>
        <name>NADPH</name>
        <dbReference type="ChEBI" id="CHEBI:57783"/>
    </ligand>
</feature>
<comment type="pathway">
    <text evidence="13">Membrane lipid metabolism; glycerophospholipid metabolism.</text>
</comment>
<evidence type="ECO:0000256" key="10">
    <source>
        <dbReference type="ARBA" id="ARBA00066687"/>
    </source>
</evidence>
<evidence type="ECO:0000256" key="6">
    <source>
        <dbReference type="ARBA" id="ARBA00023098"/>
    </source>
</evidence>
<feature type="compositionally biased region" description="Polar residues" evidence="15">
    <location>
        <begin position="42"/>
        <end position="56"/>
    </location>
</feature>
<feature type="binding site" evidence="13">
    <location>
        <position position="391"/>
    </location>
    <ligand>
        <name>NADPH</name>
        <dbReference type="ChEBI" id="CHEBI:57783"/>
    </ligand>
</feature>
<dbReference type="NCBIfam" id="NF000940">
    <property type="entry name" value="PRK00094.1-2"/>
    <property type="match status" value="1"/>
</dbReference>
<dbReference type="GO" id="GO:0047952">
    <property type="term" value="F:glycerol-3-phosphate dehydrogenase [NAD(P)+] activity"/>
    <property type="evidence" value="ECO:0007669"/>
    <property type="project" value="UniProtKB-UniRule"/>
</dbReference>
<dbReference type="PRINTS" id="PR00077">
    <property type="entry name" value="GPDHDRGNASE"/>
</dbReference>
<dbReference type="GO" id="GO:0005975">
    <property type="term" value="P:carbohydrate metabolic process"/>
    <property type="evidence" value="ECO:0007669"/>
    <property type="project" value="InterPro"/>
</dbReference>
<dbReference type="Gene3D" id="1.10.1040.10">
    <property type="entry name" value="N-(1-d-carboxylethyl)-l-norvaline Dehydrogenase, domain 2"/>
    <property type="match status" value="1"/>
</dbReference>
<dbReference type="FunFam" id="3.40.50.720:FF:000019">
    <property type="entry name" value="Glycerol-3-phosphate dehydrogenase [NAD(P)+]"/>
    <property type="match status" value="1"/>
</dbReference>
<feature type="binding site" evidence="13">
    <location>
        <position position="145"/>
    </location>
    <ligand>
        <name>NADPH</name>
        <dbReference type="ChEBI" id="CHEBI:57783"/>
    </ligand>
</feature>
<evidence type="ECO:0000259" key="17">
    <source>
        <dbReference type="Pfam" id="PF07479"/>
    </source>
</evidence>
<keyword evidence="19" id="KW-1185">Reference proteome</keyword>
<feature type="compositionally biased region" description="Basic and acidic residues" evidence="15">
    <location>
        <begin position="9"/>
        <end position="18"/>
    </location>
</feature>
<sequence length="465" mass="50578">MSDNTQKQPDADAQEHQKLKNSVTPDGSDSHQNDQNNQNNQPDTAQAERQNEQTGAETKAEKPVFNAGLLSSLFEKATKVSKAKRTTQTLDPTVVEETVMHNMAKPQGTKSPHTLRLAFLGGGSFGTAMSNLAARNGCDSTLWVRNKRTVKSLQKNRVNKKYLPGYILDERLKYEHDLKAAVQDKDIIFVAVPSSAFRETLRKIRPYLSGQSVVSLTKGMEKDTFSLMSDIISQELPEVNFGVMSGPNLAVEIMQNMPSASVIASDSEPLRHAVQSALHSAFFRVFASDDIKGVELGGALKNIYAIAMGMAASYNVGENTKAMLLTRGLAEMSRFGVASGANPLTFLGLAGVGDLYATCSSELSRNYRIGNMLGNGMSLEAAIKKLGQTAEGVNTIQQVHEKATKLGIYMPITHALYAVIFEDQAALGVALNLMESGFRSDVEFVMPHEYSNESLNAQMNATSKK</sequence>
<evidence type="ECO:0000256" key="9">
    <source>
        <dbReference type="ARBA" id="ARBA00052716"/>
    </source>
</evidence>
<evidence type="ECO:0000256" key="12">
    <source>
        <dbReference type="ARBA" id="ARBA00080511"/>
    </source>
</evidence>
<dbReference type="GO" id="GO:0046474">
    <property type="term" value="P:glycerophospholipid biosynthetic process"/>
    <property type="evidence" value="ECO:0007669"/>
    <property type="project" value="TreeGrafter"/>
</dbReference>
<keyword evidence="5 13" id="KW-0520">NAD</keyword>
<dbReference type="PROSITE" id="PS00957">
    <property type="entry name" value="NAD_G3PDH"/>
    <property type="match status" value="1"/>
</dbReference>
<dbReference type="NCBIfam" id="NF000942">
    <property type="entry name" value="PRK00094.1-4"/>
    <property type="match status" value="1"/>
</dbReference>
<dbReference type="PANTHER" id="PTHR11728:SF1">
    <property type="entry name" value="GLYCEROL-3-PHOSPHATE DEHYDROGENASE [NAD(+)] 2, CHLOROPLASTIC"/>
    <property type="match status" value="1"/>
</dbReference>
<reference evidence="18 19" key="1">
    <citation type="journal article" date="2019" name="PLoS ONE">
        <title>Pup mortality in New Zealand sea lions (Phocarctos hookeri) at Enderby Island, Auckland Islands, 2013-18.</title>
        <authorList>
            <person name="Michael S.A."/>
            <person name="Hayman D.T.S."/>
            <person name="Gray R."/>
            <person name="Zhang J."/>
            <person name="Rogers L."/>
            <person name="Roe W.D."/>
        </authorList>
    </citation>
    <scope>NUCLEOTIDE SEQUENCE [LARGE SCALE GENOMIC DNA]</scope>
    <source>
        <strain evidence="18 19">SM868</strain>
    </source>
</reference>
<comment type="catalytic activity">
    <reaction evidence="13">
        <text>sn-glycerol 3-phosphate + NAD(+) = dihydroxyacetone phosphate + NADH + H(+)</text>
        <dbReference type="Rhea" id="RHEA:11092"/>
        <dbReference type="ChEBI" id="CHEBI:15378"/>
        <dbReference type="ChEBI" id="CHEBI:57540"/>
        <dbReference type="ChEBI" id="CHEBI:57597"/>
        <dbReference type="ChEBI" id="CHEBI:57642"/>
        <dbReference type="ChEBI" id="CHEBI:57945"/>
        <dbReference type="EC" id="1.1.1.94"/>
    </reaction>
</comment>
<dbReference type="PANTHER" id="PTHR11728">
    <property type="entry name" value="GLYCEROL-3-PHOSPHATE DEHYDROGENASE"/>
    <property type="match status" value="1"/>
</dbReference>
<name>A0A844LYW5_9GAMM</name>
<comment type="function">
    <text evidence="13">Catalyzes the reduction of the glycolytic intermediate dihydroxyacetone phosphate (DHAP) to sn-glycerol 3-phosphate (G3P), the key precursor for phospholipid synthesis.</text>
</comment>
<feature type="binding site" evidence="13">
    <location>
        <position position="125"/>
    </location>
    <ligand>
        <name>NADPH</name>
        <dbReference type="ChEBI" id="CHEBI:57783"/>
    </ligand>
</feature>
<evidence type="ECO:0000256" key="2">
    <source>
        <dbReference type="ARBA" id="ARBA00022516"/>
    </source>
</evidence>
<evidence type="ECO:0000313" key="18">
    <source>
        <dbReference type="EMBL" id="MUG31872.1"/>
    </source>
</evidence>
<comment type="caution">
    <text evidence="13">Lacks conserved residue(s) required for the propagation of feature annotation.</text>
</comment>
<dbReference type="GO" id="GO:0005829">
    <property type="term" value="C:cytosol"/>
    <property type="evidence" value="ECO:0007669"/>
    <property type="project" value="TreeGrafter"/>
</dbReference>
<evidence type="ECO:0000259" key="16">
    <source>
        <dbReference type="Pfam" id="PF01210"/>
    </source>
</evidence>
<dbReference type="InterPro" id="IPR008927">
    <property type="entry name" value="6-PGluconate_DH-like_C_sf"/>
</dbReference>
<accession>A0A844LYW5</accession>
<feature type="binding site" evidence="13">
    <location>
        <position position="162"/>
    </location>
    <ligand>
        <name>NADPH</name>
        <dbReference type="ChEBI" id="CHEBI:57783"/>
    </ligand>
</feature>
<dbReference type="RefSeq" id="WP_155586871.1">
    <property type="nucleotide sequence ID" value="NZ_WFKQ01000002.1"/>
</dbReference>
<dbReference type="HAMAP" id="MF_00394">
    <property type="entry name" value="NAD_Glyc3P_dehydrog"/>
    <property type="match status" value="1"/>
</dbReference>
<gene>
    <name evidence="13" type="primary">gpsA</name>
    <name evidence="18" type="ORF">GB996_03595</name>
</gene>
<evidence type="ECO:0000256" key="14">
    <source>
        <dbReference type="RuleBase" id="RU000437"/>
    </source>
</evidence>
<dbReference type="InterPro" id="IPR013328">
    <property type="entry name" value="6PGD_dom2"/>
</dbReference>
<evidence type="ECO:0000256" key="1">
    <source>
        <dbReference type="ARBA" id="ARBA00011009"/>
    </source>
</evidence>
<keyword evidence="8 13" id="KW-1208">Phospholipid metabolism</keyword>
<evidence type="ECO:0000256" key="5">
    <source>
        <dbReference type="ARBA" id="ARBA00023027"/>
    </source>
</evidence>
<evidence type="ECO:0000256" key="7">
    <source>
        <dbReference type="ARBA" id="ARBA00023209"/>
    </source>
</evidence>
<dbReference type="OrthoDB" id="9812273at2"/>
<keyword evidence="13" id="KW-0547">Nucleotide-binding</keyword>
<dbReference type="InterPro" id="IPR011128">
    <property type="entry name" value="G3P_DH_NAD-dep_N"/>
</dbReference>
<dbReference type="NCBIfam" id="NF000946">
    <property type="entry name" value="PRK00094.2-4"/>
    <property type="match status" value="1"/>
</dbReference>
<keyword evidence="13" id="KW-0963">Cytoplasm</keyword>
<comment type="caution">
    <text evidence="18">The sequence shown here is derived from an EMBL/GenBank/DDBJ whole genome shotgun (WGS) entry which is preliminary data.</text>
</comment>
<dbReference type="AlphaFoldDB" id="A0A844LYW5"/>
<comment type="catalytic activity">
    <reaction evidence="9">
        <text>sn-glycerol 3-phosphate + NADP(+) = dihydroxyacetone phosphate + NADPH + H(+)</text>
        <dbReference type="Rhea" id="RHEA:11096"/>
        <dbReference type="ChEBI" id="CHEBI:15378"/>
        <dbReference type="ChEBI" id="CHEBI:57597"/>
        <dbReference type="ChEBI" id="CHEBI:57642"/>
        <dbReference type="ChEBI" id="CHEBI:57783"/>
        <dbReference type="ChEBI" id="CHEBI:58349"/>
        <dbReference type="EC" id="1.1.1.94"/>
    </reaction>
    <physiologicalReaction direction="right-to-left" evidence="9">
        <dbReference type="Rhea" id="RHEA:11098"/>
    </physiologicalReaction>
</comment>
<dbReference type="InterPro" id="IPR036291">
    <property type="entry name" value="NAD(P)-bd_dom_sf"/>
</dbReference>
<feature type="domain" description="Glycerol-3-phosphate dehydrogenase NAD-dependent N-terminal" evidence="16">
    <location>
        <begin position="117"/>
        <end position="268"/>
    </location>
</feature>
<feature type="binding site" evidence="13">
    <location>
        <position position="364"/>
    </location>
    <ligand>
        <name>sn-glycerol 3-phosphate</name>
        <dbReference type="ChEBI" id="CHEBI:57597"/>
    </ligand>
</feature>
<dbReference type="SUPFAM" id="SSF51735">
    <property type="entry name" value="NAD(P)-binding Rossmann-fold domains"/>
    <property type="match status" value="1"/>
</dbReference>
<feature type="binding site" evidence="13">
    <location>
        <position position="246"/>
    </location>
    <ligand>
        <name>sn-glycerol 3-phosphate</name>
        <dbReference type="ChEBI" id="CHEBI:57597"/>
    </ligand>
</feature>
<proteinExistence type="inferred from homology"/>
<keyword evidence="3 13" id="KW-0521">NADP</keyword>
<evidence type="ECO:0000256" key="8">
    <source>
        <dbReference type="ARBA" id="ARBA00023264"/>
    </source>
</evidence>
<dbReference type="EC" id="1.1.1.94" evidence="10 13"/>
<organism evidence="18 19">
    <name type="scientific">Psychrobacter sanguinis</name>
    <dbReference type="NCBI Taxonomy" id="861445"/>
    <lineage>
        <taxon>Bacteria</taxon>
        <taxon>Pseudomonadati</taxon>
        <taxon>Pseudomonadota</taxon>
        <taxon>Gammaproteobacteria</taxon>
        <taxon>Moraxellales</taxon>
        <taxon>Moraxellaceae</taxon>
        <taxon>Psychrobacter</taxon>
    </lineage>
</organism>
<evidence type="ECO:0000256" key="3">
    <source>
        <dbReference type="ARBA" id="ARBA00022857"/>
    </source>
</evidence>
<keyword evidence="4 13" id="KW-0560">Oxidoreductase</keyword>
<feature type="binding site" evidence="13">
    <location>
        <position position="124"/>
    </location>
    <ligand>
        <name>NADPH</name>
        <dbReference type="ChEBI" id="CHEBI:57783"/>
    </ligand>
</feature>
<feature type="binding site" evidence="13">
    <location>
        <position position="301"/>
    </location>
    <ligand>
        <name>sn-glycerol 3-phosphate</name>
        <dbReference type="ChEBI" id="CHEBI:57597"/>
    </ligand>
</feature>
<dbReference type="InterPro" id="IPR006168">
    <property type="entry name" value="G3P_DH_NAD-dep"/>
</dbReference>
<evidence type="ECO:0000313" key="19">
    <source>
        <dbReference type="Proteomes" id="UP000442109"/>
    </source>
</evidence>
<evidence type="ECO:0000256" key="15">
    <source>
        <dbReference type="SAM" id="MobiDB-lite"/>
    </source>
</evidence>
<dbReference type="NCBIfam" id="NF000944">
    <property type="entry name" value="PRK00094.2-2"/>
    <property type="match status" value="1"/>
</dbReference>
<dbReference type="Proteomes" id="UP000442109">
    <property type="component" value="Unassembled WGS sequence"/>
</dbReference>
<dbReference type="InterPro" id="IPR006109">
    <property type="entry name" value="G3P_DH_NAD-dep_C"/>
</dbReference>
<dbReference type="GO" id="GO:0046167">
    <property type="term" value="P:glycerol-3-phosphate biosynthetic process"/>
    <property type="evidence" value="ECO:0007669"/>
    <property type="project" value="UniProtKB-UniRule"/>
</dbReference>
<feature type="binding site" evidence="13">
    <location>
        <position position="365"/>
    </location>
    <ligand>
        <name>sn-glycerol 3-phosphate</name>
        <dbReference type="ChEBI" id="CHEBI:57597"/>
    </ligand>
</feature>
<feature type="binding site" evidence="13">
    <location>
        <position position="354"/>
    </location>
    <ligand>
        <name>sn-glycerol 3-phosphate</name>
        <dbReference type="ChEBI" id="CHEBI:57597"/>
    </ligand>
</feature>
<evidence type="ECO:0000256" key="4">
    <source>
        <dbReference type="ARBA" id="ARBA00023002"/>
    </source>
</evidence>
<feature type="domain" description="Glycerol-3-phosphate dehydrogenase NAD-dependent C-terminal" evidence="17">
    <location>
        <begin position="290"/>
        <end position="425"/>
    </location>
</feature>
<dbReference type="Gene3D" id="3.40.50.720">
    <property type="entry name" value="NAD(P)-binding Rossmann-like Domain"/>
    <property type="match status" value="1"/>
</dbReference>
<evidence type="ECO:0000256" key="13">
    <source>
        <dbReference type="HAMAP-Rule" id="MF_00394"/>
    </source>
</evidence>
<feature type="active site" description="Proton acceptor" evidence="13">
    <location>
        <position position="301"/>
    </location>
</feature>
<evidence type="ECO:0000256" key="11">
    <source>
        <dbReference type="ARBA" id="ARBA00069372"/>
    </source>
</evidence>
<comment type="similarity">
    <text evidence="1 13 14">Belongs to the NAD-dependent glycerol-3-phosphate dehydrogenase family.</text>
</comment>
<dbReference type="FunFam" id="1.10.1040.10:FF:000001">
    <property type="entry name" value="Glycerol-3-phosphate dehydrogenase [NAD(P)+]"/>
    <property type="match status" value="1"/>
</dbReference>
<dbReference type="GO" id="GO:0046168">
    <property type="term" value="P:glycerol-3-phosphate catabolic process"/>
    <property type="evidence" value="ECO:0007669"/>
    <property type="project" value="InterPro"/>
</dbReference>
<feature type="binding site" evidence="13">
    <location>
        <position position="366"/>
    </location>
    <ligand>
        <name>sn-glycerol 3-phosphate</name>
        <dbReference type="ChEBI" id="CHEBI:57597"/>
    </ligand>
</feature>
<dbReference type="EMBL" id="WFKQ01000002">
    <property type="protein sequence ID" value="MUG31872.1"/>
    <property type="molecule type" value="Genomic_DNA"/>
</dbReference>
<dbReference type="GO" id="GO:0051287">
    <property type="term" value="F:NAD binding"/>
    <property type="evidence" value="ECO:0007669"/>
    <property type="project" value="InterPro"/>
</dbReference>
<dbReference type="Pfam" id="PF01210">
    <property type="entry name" value="NAD_Gly3P_dh_N"/>
    <property type="match status" value="1"/>
</dbReference>
<feature type="region of interest" description="Disordered" evidence="15">
    <location>
        <begin position="1"/>
        <end position="63"/>
    </location>
</feature>
<dbReference type="UniPathway" id="UPA00940"/>
<feature type="binding site" evidence="13">
    <location>
        <position position="218"/>
    </location>
    <ligand>
        <name>NADPH</name>
        <dbReference type="ChEBI" id="CHEBI:57783"/>
    </ligand>
</feature>
<keyword evidence="7 13" id="KW-0594">Phospholipid biosynthesis</keyword>
<comment type="subcellular location">
    <subcellularLocation>
        <location evidence="13">Cytoplasm</location>
    </subcellularLocation>
</comment>
<dbReference type="Pfam" id="PF07479">
    <property type="entry name" value="NAD_Gly3P_dh_C"/>
    <property type="match status" value="1"/>
</dbReference>
<dbReference type="SUPFAM" id="SSF48179">
    <property type="entry name" value="6-phosphogluconate dehydrogenase C-terminal domain-like"/>
    <property type="match status" value="1"/>
</dbReference>
<keyword evidence="2 13" id="KW-0444">Lipid biosynthesis</keyword>